<evidence type="ECO:0000256" key="2">
    <source>
        <dbReference type="ARBA" id="ARBA00023015"/>
    </source>
</evidence>
<dbReference type="GO" id="GO:0043565">
    <property type="term" value="F:sequence-specific DNA binding"/>
    <property type="evidence" value="ECO:0007669"/>
    <property type="project" value="TreeGrafter"/>
</dbReference>
<dbReference type="InterPro" id="IPR036388">
    <property type="entry name" value="WH-like_DNA-bd_sf"/>
</dbReference>
<dbReference type="PANTHER" id="PTHR30537">
    <property type="entry name" value="HTH-TYPE TRANSCRIPTIONAL REGULATOR"/>
    <property type="match status" value="1"/>
</dbReference>
<dbReference type="InterPro" id="IPR000847">
    <property type="entry name" value="LysR_HTH_N"/>
</dbReference>
<evidence type="ECO:0000256" key="1">
    <source>
        <dbReference type="ARBA" id="ARBA00009437"/>
    </source>
</evidence>
<organism evidence="6 7">
    <name type="scientific">Rhizobium quercicola</name>
    <dbReference type="NCBI Taxonomy" id="2901226"/>
    <lineage>
        <taxon>Bacteria</taxon>
        <taxon>Pseudomonadati</taxon>
        <taxon>Pseudomonadota</taxon>
        <taxon>Alphaproteobacteria</taxon>
        <taxon>Hyphomicrobiales</taxon>
        <taxon>Rhizobiaceae</taxon>
        <taxon>Rhizobium/Agrobacterium group</taxon>
        <taxon>Rhizobium</taxon>
    </lineage>
</organism>
<keyword evidence="3" id="KW-0238">DNA-binding</keyword>
<dbReference type="Pfam" id="PF03466">
    <property type="entry name" value="LysR_substrate"/>
    <property type="match status" value="1"/>
</dbReference>
<evidence type="ECO:0000256" key="4">
    <source>
        <dbReference type="ARBA" id="ARBA00023163"/>
    </source>
</evidence>
<dbReference type="RefSeq" id="WP_231811530.1">
    <property type="nucleotide sequence ID" value="NZ_JAJOZR010000001.1"/>
</dbReference>
<dbReference type="InterPro" id="IPR058163">
    <property type="entry name" value="LysR-type_TF_proteobact-type"/>
</dbReference>
<dbReference type="AlphaFoldDB" id="A0A9X1NP49"/>
<dbReference type="GO" id="GO:0003700">
    <property type="term" value="F:DNA-binding transcription factor activity"/>
    <property type="evidence" value="ECO:0007669"/>
    <property type="project" value="InterPro"/>
</dbReference>
<dbReference type="Gene3D" id="3.40.190.290">
    <property type="match status" value="1"/>
</dbReference>
<dbReference type="SUPFAM" id="SSF53850">
    <property type="entry name" value="Periplasmic binding protein-like II"/>
    <property type="match status" value="1"/>
</dbReference>
<dbReference type="Pfam" id="PF00126">
    <property type="entry name" value="HTH_1"/>
    <property type="match status" value="1"/>
</dbReference>
<dbReference type="Proteomes" id="UP001139089">
    <property type="component" value="Unassembled WGS sequence"/>
</dbReference>
<evidence type="ECO:0000313" key="6">
    <source>
        <dbReference type="EMBL" id="MCD7107810.1"/>
    </source>
</evidence>
<dbReference type="EMBL" id="JAJOZR010000001">
    <property type="protein sequence ID" value="MCD7107810.1"/>
    <property type="molecule type" value="Genomic_DNA"/>
</dbReference>
<dbReference type="SUPFAM" id="SSF46785">
    <property type="entry name" value="Winged helix' DNA-binding domain"/>
    <property type="match status" value="1"/>
</dbReference>
<keyword evidence="2" id="KW-0805">Transcription regulation</keyword>
<sequence>MPDLASWDLVRVFLALSRLQKFEAAAHQLGLDSTTVRRKLQKLEKIVGGPLFDSDGGVLTVRGDHQLLFETAKEMESAARRFANSAVHSASAGSIRLSVIDIIGRLLTPEFAGFTAAHPGISLDVTTETHFVDLDADRVDIAIRMARPERGRHGLRKVADVDFAVYGSRAYLSSLAQDAARPLDLVVLKPHFPHRDHDFSLAEDRWFLSMERPLVFAGSTDNYPMLHAMCREGMGLALLPRFLGAGDPQLGEYRAAEDPYRIPLWIVIREDSAQAPKVRRLVDYLVDRFKDYRPLLNGKRNAGDDGESDDAEPRG</sequence>
<evidence type="ECO:0000259" key="5">
    <source>
        <dbReference type="PROSITE" id="PS50931"/>
    </source>
</evidence>
<dbReference type="InterPro" id="IPR005119">
    <property type="entry name" value="LysR_subst-bd"/>
</dbReference>
<proteinExistence type="inferred from homology"/>
<protein>
    <submittedName>
        <fullName evidence="6">LysR family transcriptional regulator</fullName>
    </submittedName>
</protein>
<name>A0A9X1NP49_9HYPH</name>
<dbReference type="Gene3D" id="1.10.10.10">
    <property type="entry name" value="Winged helix-like DNA-binding domain superfamily/Winged helix DNA-binding domain"/>
    <property type="match status" value="1"/>
</dbReference>
<evidence type="ECO:0000313" key="7">
    <source>
        <dbReference type="Proteomes" id="UP001139089"/>
    </source>
</evidence>
<reference evidence="6" key="1">
    <citation type="submission" date="2021-12" db="EMBL/GenBank/DDBJ databases">
        <authorList>
            <person name="Li Y."/>
        </authorList>
    </citation>
    <scope>NUCLEOTIDE SEQUENCE</scope>
    <source>
        <strain evidence="6">DKSPLA3</strain>
    </source>
</reference>
<accession>A0A9X1NP49</accession>
<comment type="similarity">
    <text evidence="1">Belongs to the LysR transcriptional regulatory family.</text>
</comment>
<keyword evidence="4" id="KW-0804">Transcription</keyword>
<dbReference type="PANTHER" id="PTHR30537:SF3">
    <property type="entry name" value="TRANSCRIPTIONAL REGULATORY PROTEIN"/>
    <property type="match status" value="1"/>
</dbReference>
<gene>
    <name evidence="6" type="ORF">LRX75_02030</name>
</gene>
<feature type="domain" description="HTH lysR-type" evidence="5">
    <location>
        <begin position="7"/>
        <end position="60"/>
    </location>
</feature>
<dbReference type="PROSITE" id="PS50931">
    <property type="entry name" value="HTH_LYSR"/>
    <property type="match status" value="1"/>
</dbReference>
<dbReference type="GO" id="GO:0006351">
    <property type="term" value="P:DNA-templated transcription"/>
    <property type="evidence" value="ECO:0007669"/>
    <property type="project" value="TreeGrafter"/>
</dbReference>
<evidence type="ECO:0000256" key="3">
    <source>
        <dbReference type="ARBA" id="ARBA00023125"/>
    </source>
</evidence>
<keyword evidence="7" id="KW-1185">Reference proteome</keyword>
<dbReference type="InterPro" id="IPR036390">
    <property type="entry name" value="WH_DNA-bd_sf"/>
</dbReference>
<comment type="caution">
    <text evidence="6">The sequence shown here is derived from an EMBL/GenBank/DDBJ whole genome shotgun (WGS) entry which is preliminary data.</text>
</comment>